<sequence length="548" mass="57863">MPSITLPTVGAPASPDAPTAPSGIQVQEIGSSNSYAGTLEPDAGGFGYDMWKGTSAHDVETLLPRIPLPGPSPAMRVLARRLILSNAESPTGQADRDLMSIRAEQLTRLGNLADMEAFLAVVPANSKDPTLTAFRREVLWLKGDVDGACAQAAADMAVMPTDLDLNRQQLLCRAATGQTKEAQLGIDMLREQGQSDPKLVMLIDALGGAKGAKLPPDLPPSPMLYALIKKANLAVPPEWAASATPALQARLAADDTLEPAARIGAAESAFISGAMPIDLVKQLYGSQDVSPTQIDALLAAEDKDDGPIGHAQLYEGALRTEQPAHRAQILQRALEMARRFGGYPTAVAANETLLQQMMPAPELAWFAGDAGRVFYYLGQYERAQAWLNIARNRAEADAQARNAVPTLALFAQIAGAGQKLTWAPDAVEQWRAAQEKAGDPDAALRAARLFAILAALGEPVGDQWRQMAETAQASTTLPDLTLVNRLDAASAAGRHGEVVLISLVLMGPTGPAGAHPLVVNRVLSALYANGLQSEARAIAFETVIANGI</sequence>
<evidence type="ECO:0000313" key="2">
    <source>
        <dbReference type="EMBL" id="QEX19185.1"/>
    </source>
</evidence>
<evidence type="ECO:0000313" key="3">
    <source>
        <dbReference type="Proteomes" id="UP000326202"/>
    </source>
</evidence>
<organism evidence="2 3">
    <name type="scientific">Hypericibacter terrae</name>
    <dbReference type="NCBI Taxonomy" id="2602015"/>
    <lineage>
        <taxon>Bacteria</taxon>
        <taxon>Pseudomonadati</taxon>
        <taxon>Pseudomonadota</taxon>
        <taxon>Alphaproteobacteria</taxon>
        <taxon>Rhodospirillales</taxon>
        <taxon>Dongiaceae</taxon>
        <taxon>Hypericibacter</taxon>
    </lineage>
</organism>
<feature type="compositionally biased region" description="Low complexity" evidence="1">
    <location>
        <begin position="11"/>
        <end position="22"/>
    </location>
</feature>
<protein>
    <recommendedName>
        <fullName evidence="4">Antifreeze glycopeptide polyprotein</fullName>
    </recommendedName>
</protein>
<name>A0A5J6MRA0_9PROT</name>
<evidence type="ECO:0000256" key="1">
    <source>
        <dbReference type="SAM" id="MobiDB-lite"/>
    </source>
</evidence>
<dbReference type="EMBL" id="CP042906">
    <property type="protein sequence ID" value="QEX19185.1"/>
    <property type="molecule type" value="Genomic_DNA"/>
</dbReference>
<proteinExistence type="predicted"/>
<dbReference type="AlphaFoldDB" id="A0A5J6MRA0"/>
<evidence type="ECO:0008006" key="4">
    <source>
        <dbReference type="Google" id="ProtNLM"/>
    </source>
</evidence>
<dbReference type="KEGG" id="htq:FRZ44_44980"/>
<gene>
    <name evidence="2" type="ORF">FRZ44_44980</name>
</gene>
<dbReference type="Proteomes" id="UP000326202">
    <property type="component" value="Chromosome"/>
</dbReference>
<reference evidence="2 3" key="1">
    <citation type="submission" date="2019-08" db="EMBL/GenBank/DDBJ databases">
        <title>Hyperibacter terrae gen. nov., sp. nov. and Hyperibacter viscosus sp. nov., two new members in the family Rhodospirillaceae isolated from the rhizosphere of Hypericum perforatum.</title>
        <authorList>
            <person name="Noviana Z."/>
        </authorList>
    </citation>
    <scope>NUCLEOTIDE SEQUENCE [LARGE SCALE GENOMIC DNA]</scope>
    <source>
        <strain evidence="2 3">R5913</strain>
    </source>
</reference>
<feature type="region of interest" description="Disordered" evidence="1">
    <location>
        <begin position="1"/>
        <end position="22"/>
    </location>
</feature>
<keyword evidence="3" id="KW-1185">Reference proteome</keyword>
<accession>A0A5J6MRA0</accession>